<reference evidence="1" key="1">
    <citation type="submission" date="2023-05" db="EMBL/GenBank/DDBJ databases">
        <title>Nepenthes gracilis genome sequencing.</title>
        <authorList>
            <person name="Fukushima K."/>
        </authorList>
    </citation>
    <scope>NUCLEOTIDE SEQUENCE</scope>
    <source>
        <strain evidence="1">SING2019-196</strain>
    </source>
</reference>
<proteinExistence type="predicted"/>
<organism evidence="1 2">
    <name type="scientific">Nepenthes gracilis</name>
    <name type="common">Slender pitcher plant</name>
    <dbReference type="NCBI Taxonomy" id="150966"/>
    <lineage>
        <taxon>Eukaryota</taxon>
        <taxon>Viridiplantae</taxon>
        <taxon>Streptophyta</taxon>
        <taxon>Embryophyta</taxon>
        <taxon>Tracheophyta</taxon>
        <taxon>Spermatophyta</taxon>
        <taxon>Magnoliopsida</taxon>
        <taxon>eudicotyledons</taxon>
        <taxon>Gunneridae</taxon>
        <taxon>Pentapetalae</taxon>
        <taxon>Caryophyllales</taxon>
        <taxon>Nepenthaceae</taxon>
        <taxon>Nepenthes</taxon>
    </lineage>
</organism>
<dbReference type="EMBL" id="BSYO01000005">
    <property type="protein sequence ID" value="GMH04199.1"/>
    <property type="molecule type" value="Genomic_DNA"/>
</dbReference>
<name>A0AAD3XGY9_NEPGR</name>
<evidence type="ECO:0000313" key="2">
    <source>
        <dbReference type="Proteomes" id="UP001279734"/>
    </source>
</evidence>
<keyword evidence="2" id="KW-1185">Reference proteome</keyword>
<protein>
    <submittedName>
        <fullName evidence="1">Uncharacterized protein</fullName>
    </submittedName>
</protein>
<comment type="caution">
    <text evidence="1">The sequence shown here is derived from an EMBL/GenBank/DDBJ whole genome shotgun (WGS) entry which is preliminary data.</text>
</comment>
<accession>A0AAD3XGY9</accession>
<dbReference type="AlphaFoldDB" id="A0AAD3XGY9"/>
<dbReference type="Proteomes" id="UP001279734">
    <property type="component" value="Unassembled WGS sequence"/>
</dbReference>
<gene>
    <name evidence="1" type="ORF">Nepgr_006038</name>
</gene>
<evidence type="ECO:0000313" key="1">
    <source>
        <dbReference type="EMBL" id="GMH04199.1"/>
    </source>
</evidence>
<sequence length="164" mass="18788">MRQRSNAQVFVLLVGMRTEKLGTKAYLYAKAAAANHILFARTQSTTLLSSNGNHEVDSDSSAYMDHGSFRNLSYHSVYVAVYSLDIGGIVMELSCNCREFSSILYRCIHVFSHCCSRSSLPIVVKTPFCCYFYMIWKLNGKWVRTGKFELVWWLAMSFFWVGMN</sequence>